<keyword evidence="2" id="KW-0472">Membrane</keyword>
<feature type="compositionally biased region" description="Basic and acidic residues" evidence="1">
    <location>
        <begin position="155"/>
        <end position="165"/>
    </location>
</feature>
<gene>
    <name evidence="3" type="ORF">D9V30_01275</name>
</gene>
<dbReference type="EMBL" id="RCUW01000001">
    <property type="protein sequence ID" value="RLP71279.1"/>
    <property type="molecule type" value="Genomic_DNA"/>
</dbReference>
<evidence type="ECO:0000313" key="4">
    <source>
        <dbReference type="Proteomes" id="UP000275395"/>
    </source>
</evidence>
<reference evidence="3 4" key="1">
    <citation type="submission" date="2018-10" db="EMBL/GenBank/DDBJ databases">
        <authorList>
            <person name="Li J."/>
        </authorList>
    </citation>
    <scope>NUCLEOTIDE SEQUENCE [LARGE SCALE GENOMIC DNA]</scope>
    <source>
        <strain evidence="3 4">JCM 30549</strain>
    </source>
</reference>
<dbReference type="InterPro" id="IPR011055">
    <property type="entry name" value="Dup_hybrid_motif"/>
</dbReference>
<sequence>MTTAHPSAASRVAVALPSPDAPPVMTADRRGAVTGPRSPDGAGRSFAALVCASLHPHPCGRRRRRPAPGAAQAGAITTNATGDRRRTRPGREGRGRKTGDPPVTTPGTGTAVDRRRAAGPDGGTSRRIRATTAGREGRAPRRCHAGTGCTPPSDRTGHTRHEQLRSSRVNRTGRARRTDSVVVMARWGGPPPRSRMSEPSSPLDQHAAARTGRDAAREADAQTPPPSAPGRRVTAALRVPALKAGAWLVLVSVVLLVVPGWGPVLAVPAGVGAALLLIAVVASSASPTVSGAAPVLQAPVRGGWAVLASPSPSSTTSRTADLGAAFALVLAGDPEPRRRPRPLFGNPESGLLAPERFPGFGEPVLSMADGVVVRVVDGRRDHRSRSRWAARIWQYSGEALLRLLGPVSSTLGNHVVVRLDDGSHLLYGHLRRGSIQVTPGSRLGAGAVVAGCGASGACAEPQLLVQRQDRATPLTATGLPWAIAGAAADGADGLPTAGERWVVADGR</sequence>
<evidence type="ECO:0000256" key="2">
    <source>
        <dbReference type="SAM" id="Phobius"/>
    </source>
</evidence>
<evidence type="ECO:0000313" key="3">
    <source>
        <dbReference type="EMBL" id="RLP71279.1"/>
    </source>
</evidence>
<feature type="compositionally biased region" description="Low complexity" evidence="1">
    <location>
        <begin position="100"/>
        <end position="110"/>
    </location>
</feature>
<feature type="compositionally biased region" description="Basic and acidic residues" evidence="1">
    <location>
        <begin position="211"/>
        <end position="220"/>
    </location>
</feature>
<dbReference type="Gene3D" id="2.70.70.10">
    <property type="entry name" value="Glucose Permease (Domain IIA)"/>
    <property type="match status" value="1"/>
</dbReference>
<evidence type="ECO:0000256" key="1">
    <source>
        <dbReference type="SAM" id="MobiDB-lite"/>
    </source>
</evidence>
<proteinExistence type="predicted"/>
<keyword evidence="2" id="KW-1133">Transmembrane helix</keyword>
<protein>
    <submittedName>
        <fullName evidence="3">M23 family metallopeptidase</fullName>
    </submittedName>
</protein>
<accession>A0A3L6ZTZ8</accession>
<feature type="region of interest" description="Disordered" evidence="1">
    <location>
        <begin position="56"/>
        <end position="232"/>
    </location>
</feature>
<comment type="caution">
    <text evidence="3">The sequence shown here is derived from an EMBL/GenBank/DDBJ whole genome shotgun (WGS) entry which is preliminary data.</text>
</comment>
<dbReference type="Proteomes" id="UP000275395">
    <property type="component" value="Unassembled WGS sequence"/>
</dbReference>
<name>A0A3L6ZTZ8_9MICO</name>
<feature type="compositionally biased region" description="Basic and acidic residues" evidence="1">
    <location>
        <begin position="89"/>
        <end position="99"/>
    </location>
</feature>
<dbReference type="AlphaFoldDB" id="A0A3L6ZTZ8"/>
<feature type="region of interest" description="Disordered" evidence="1">
    <location>
        <begin position="1"/>
        <end position="43"/>
    </location>
</feature>
<feature type="transmembrane region" description="Helical" evidence="2">
    <location>
        <begin position="241"/>
        <end position="258"/>
    </location>
</feature>
<dbReference type="SUPFAM" id="SSF51261">
    <property type="entry name" value="Duplicated hybrid motif"/>
    <property type="match status" value="1"/>
</dbReference>
<keyword evidence="2" id="KW-0812">Transmembrane</keyword>
<organism evidence="3 4">
    <name type="scientific">Mycetocola reblochoni</name>
    <dbReference type="NCBI Taxonomy" id="331618"/>
    <lineage>
        <taxon>Bacteria</taxon>
        <taxon>Bacillati</taxon>
        <taxon>Actinomycetota</taxon>
        <taxon>Actinomycetes</taxon>
        <taxon>Micrococcales</taxon>
        <taxon>Microbacteriaceae</taxon>
        <taxon>Mycetocola</taxon>
    </lineage>
</organism>